<name>A0A9P6XW11_9FUNG</name>
<evidence type="ECO:0000313" key="2">
    <source>
        <dbReference type="Proteomes" id="UP000740926"/>
    </source>
</evidence>
<accession>A0A9P6XW11</accession>
<keyword evidence="2" id="KW-1185">Reference proteome</keyword>
<dbReference type="InterPro" id="IPR010281">
    <property type="entry name" value="DUF885"/>
</dbReference>
<dbReference type="EMBL" id="JAANIU010009288">
    <property type="protein sequence ID" value="KAG1533412.1"/>
    <property type="molecule type" value="Genomic_DNA"/>
</dbReference>
<gene>
    <name evidence="1" type="ORF">G6F50_015884</name>
</gene>
<reference evidence="1 2" key="1">
    <citation type="journal article" date="2020" name="Microb. Genom.">
        <title>Genetic diversity of clinical and environmental Mucorales isolates obtained from an investigation of mucormycosis cases among solid organ transplant recipients.</title>
        <authorList>
            <person name="Nguyen M.H."/>
            <person name="Kaul D."/>
            <person name="Muto C."/>
            <person name="Cheng S.J."/>
            <person name="Richter R.A."/>
            <person name="Bruno V.M."/>
            <person name="Liu G."/>
            <person name="Beyhan S."/>
            <person name="Sundermann A.J."/>
            <person name="Mounaud S."/>
            <person name="Pasculle A.W."/>
            <person name="Nierman W.C."/>
            <person name="Driscoll E."/>
            <person name="Cumbie R."/>
            <person name="Clancy C.J."/>
            <person name="Dupont C.L."/>
        </authorList>
    </citation>
    <scope>NUCLEOTIDE SEQUENCE [LARGE SCALE GENOMIC DNA]</scope>
    <source>
        <strain evidence="1 2">GL24</strain>
    </source>
</reference>
<dbReference type="AlphaFoldDB" id="A0A9P6XW11"/>
<protein>
    <submittedName>
        <fullName evidence="1">Uncharacterized protein</fullName>
    </submittedName>
</protein>
<sequence>MRQGMKAGVVQPRDLMEKELPQLDAVIKPTAEESIFWSPIRTMPNTIAAEDKARISAEYKRMIELRIMPAYRALRGFIATEYLPATRASSGLGALPDGQACCVAAPPSCCAACATTASSSTAMPTR</sequence>
<dbReference type="Pfam" id="PF05960">
    <property type="entry name" value="DUF885"/>
    <property type="match status" value="1"/>
</dbReference>
<evidence type="ECO:0000313" key="1">
    <source>
        <dbReference type="EMBL" id="KAG1533412.1"/>
    </source>
</evidence>
<comment type="caution">
    <text evidence="1">The sequence shown here is derived from an EMBL/GenBank/DDBJ whole genome shotgun (WGS) entry which is preliminary data.</text>
</comment>
<organism evidence="1 2">
    <name type="scientific">Rhizopus delemar</name>
    <dbReference type="NCBI Taxonomy" id="936053"/>
    <lineage>
        <taxon>Eukaryota</taxon>
        <taxon>Fungi</taxon>
        <taxon>Fungi incertae sedis</taxon>
        <taxon>Mucoromycota</taxon>
        <taxon>Mucoromycotina</taxon>
        <taxon>Mucoromycetes</taxon>
        <taxon>Mucorales</taxon>
        <taxon>Mucorineae</taxon>
        <taxon>Rhizopodaceae</taxon>
        <taxon>Rhizopus</taxon>
    </lineage>
</organism>
<proteinExistence type="predicted"/>
<dbReference type="Proteomes" id="UP000740926">
    <property type="component" value="Unassembled WGS sequence"/>
</dbReference>